<dbReference type="PIRSF" id="PIRSF006755">
    <property type="entry name" value="DTB_synth"/>
    <property type="match status" value="1"/>
</dbReference>
<dbReference type="Pfam" id="PF13500">
    <property type="entry name" value="AAA_26"/>
    <property type="match status" value="1"/>
</dbReference>
<dbReference type="PANTHER" id="PTHR43210:SF5">
    <property type="entry name" value="DETHIOBIOTIN SYNTHETASE"/>
    <property type="match status" value="1"/>
</dbReference>
<name>A0ABW5EAT5_9GAMM</name>
<sequence>MPRSYFIAGTDTEVGKTYVTAALLESAARRGLKTAAVKPVASGCEETADGLRNADALLLQEAMTANLPYQQVNPIALAPAIAPHIAALEAGKRLDVSRMAGVCRGVMSAGADLVLIEGAGGWRTPLGPRAFLSQLPRELELPVVLVVGMQLGCINHALLTAEAVRRDGLPLAGWVANFPREGMSRPDENLATLKTLLPAPLLGVLPFDEGADYRSAANHLDLDPLVVSGGLEEAVPPSPTGRGAGGEGRGRAR</sequence>
<feature type="binding site" evidence="2">
    <location>
        <position position="117"/>
    </location>
    <ligand>
        <name>Mg(2+)</name>
        <dbReference type="ChEBI" id="CHEBI:18420"/>
    </ligand>
</feature>
<comment type="similarity">
    <text evidence="2">Belongs to the dethiobiotin synthetase family.</text>
</comment>
<dbReference type="CDD" id="cd03109">
    <property type="entry name" value="DTBS"/>
    <property type="match status" value="1"/>
</dbReference>
<comment type="cofactor">
    <cofactor evidence="2">
        <name>Mg(2+)</name>
        <dbReference type="ChEBI" id="CHEBI:18420"/>
    </cofactor>
</comment>
<keyword evidence="2 4" id="KW-0436">Ligase</keyword>
<dbReference type="InterPro" id="IPR004472">
    <property type="entry name" value="DTB_synth_BioD"/>
</dbReference>
<proteinExistence type="inferred from homology"/>
<dbReference type="Gene3D" id="3.40.50.300">
    <property type="entry name" value="P-loop containing nucleotide triphosphate hydrolases"/>
    <property type="match status" value="1"/>
</dbReference>
<comment type="caution">
    <text evidence="4">The sequence shown here is derived from an EMBL/GenBank/DDBJ whole genome shotgun (WGS) entry which is preliminary data.</text>
</comment>
<protein>
    <recommendedName>
        <fullName evidence="2">ATP-dependent dethiobiotin synthetase BioD</fullName>
        <ecNumber evidence="2">6.3.3.3</ecNumber>
    </recommendedName>
    <alternativeName>
        <fullName evidence="2">DTB synthetase</fullName>
        <shortName evidence="2">DTBS</shortName>
    </alternativeName>
    <alternativeName>
        <fullName evidence="2">Dethiobiotin synthase</fullName>
    </alternativeName>
</protein>
<keyword evidence="2" id="KW-0067">ATP-binding</keyword>
<dbReference type="InterPro" id="IPR027417">
    <property type="entry name" value="P-loop_NTPase"/>
</dbReference>
<feature type="binding site" evidence="2">
    <location>
        <position position="55"/>
    </location>
    <ligand>
        <name>ATP</name>
        <dbReference type="ChEBI" id="CHEBI:30616"/>
    </ligand>
</feature>
<dbReference type="RefSeq" id="WP_265721122.1">
    <property type="nucleotide sequence ID" value="NZ_JAPIVK010000008.1"/>
</dbReference>
<feature type="binding site" evidence="2">
    <location>
        <begin position="13"/>
        <end position="18"/>
    </location>
    <ligand>
        <name>ATP</name>
        <dbReference type="ChEBI" id="CHEBI:30616"/>
    </ligand>
</feature>
<feature type="region of interest" description="Disordered" evidence="3">
    <location>
        <begin position="230"/>
        <end position="253"/>
    </location>
</feature>
<keyword evidence="5" id="KW-1185">Reference proteome</keyword>
<reference evidence="5" key="1">
    <citation type="journal article" date="2019" name="Int. J. Syst. Evol. Microbiol.">
        <title>The Global Catalogue of Microorganisms (GCM) 10K type strain sequencing project: providing services to taxonomists for standard genome sequencing and annotation.</title>
        <authorList>
            <consortium name="The Broad Institute Genomics Platform"/>
            <consortium name="The Broad Institute Genome Sequencing Center for Infectious Disease"/>
            <person name="Wu L."/>
            <person name="Ma J."/>
        </authorList>
    </citation>
    <scope>NUCLEOTIDE SEQUENCE [LARGE SCALE GENOMIC DNA]</scope>
    <source>
        <strain evidence="5">KCTC 12848</strain>
    </source>
</reference>
<comment type="subcellular location">
    <subcellularLocation>
        <location evidence="2">Cytoplasm</location>
    </subcellularLocation>
</comment>
<comment type="pathway">
    <text evidence="2">Cofactor biosynthesis; biotin biosynthesis; biotin from 7,8-diaminononanoate: step 1/2.</text>
</comment>
<dbReference type="NCBIfam" id="TIGR00347">
    <property type="entry name" value="bioD"/>
    <property type="match status" value="1"/>
</dbReference>
<dbReference type="SUPFAM" id="SSF52540">
    <property type="entry name" value="P-loop containing nucleoside triphosphate hydrolases"/>
    <property type="match status" value="1"/>
</dbReference>
<organism evidence="4 5">
    <name type="scientific">Microbulbifer halophilus</name>
    <dbReference type="NCBI Taxonomy" id="453963"/>
    <lineage>
        <taxon>Bacteria</taxon>
        <taxon>Pseudomonadati</taxon>
        <taxon>Pseudomonadota</taxon>
        <taxon>Gammaproteobacteria</taxon>
        <taxon>Cellvibrionales</taxon>
        <taxon>Microbulbiferaceae</taxon>
        <taxon>Microbulbifer</taxon>
    </lineage>
</organism>
<feature type="binding site" evidence="2">
    <location>
        <begin position="117"/>
        <end position="120"/>
    </location>
    <ligand>
        <name>ATP</name>
        <dbReference type="ChEBI" id="CHEBI:30616"/>
    </ligand>
</feature>
<dbReference type="HAMAP" id="MF_00336">
    <property type="entry name" value="BioD"/>
    <property type="match status" value="1"/>
</dbReference>
<comment type="catalytic activity">
    <reaction evidence="2">
        <text>(7R,8S)-7,8-diammoniononanoate + CO2 + ATP = (4R,5S)-dethiobiotin + ADP + phosphate + 3 H(+)</text>
        <dbReference type="Rhea" id="RHEA:15805"/>
        <dbReference type="ChEBI" id="CHEBI:15378"/>
        <dbReference type="ChEBI" id="CHEBI:16526"/>
        <dbReference type="ChEBI" id="CHEBI:30616"/>
        <dbReference type="ChEBI" id="CHEBI:43474"/>
        <dbReference type="ChEBI" id="CHEBI:149469"/>
        <dbReference type="ChEBI" id="CHEBI:149473"/>
        <dbReference type="ChEBI" id="CHEBI:456216"/>
        <dbReference type="EC" id="6.3.3.3"/>
    </reaction>
</comment>
<dbReference type="EC" id="6.3.3.3" evidence="2"/>
<evidence type="ECO:0000256" key="2">
    <source>
        <dbReference type="HAMAP-Rule" id="MF_00336"/>
    </source>
</evidence>
<keyword evidence="2" id="KW-0460">Magnesium</keyword>
<evidence type="ECO:0000313" key="4">
    <source>
        <dbReference type="EMBL" id="MFD2309025.1"/>
    </source>
</evidence>
<feature type="binding site" evidence="2">
    <location>
        <position position="42"/>
    </location>
    <ligand>
        <name>substrate</name>
    </ligand>
</feature>
<keyword evidence="2" id="KW-0547">Nucleotide-binding</keyword>
<feature type="binding site" evidence="2">
    <location>
        <position position="55"/>
    </location>
    <ligand>
        <name>Mg(2+)</name>
        <dbReference type="ChEBI" id="CHEBI:18420"/>
    </ligand>
</feature>
<dbReference type="Proteomes" id="UP001597425">
    <property type="component" value="Unassembled WGS sequence"/>
</dbReference>
<keyword evidence="1 2" id="KW-0093">Biotin biosynthesis</keyword>
<keyword evidence="2" id="KW-0963">Cytoplasm</keyword>
<comment type="caution">
    <text evidence="2">Lacks conserved residue(s) required for the propagation of feature annotation.</text>
</comment>
<gene>
    <name evidence="2 4" type="primary">bioD</name>
    <name evidence="4" type="ORF">ACFSKX_01230</name>
</gene>
<accession>A0ABW5EAT5</accession>
<evidence type="ECO:0000313" key="5">
    <source>
        <dbReference type="Proteomes" id="UP001597425"/>
    </source>
</evidence>
<evidence type="ECO:0000256" key="1">
    <source>
        <dbReference type="ARBA" id="ARBA00022756"/>
    </source>
</evidence>
<dbReference type="GO" id="GO:0004141">
    <property type="term" value="F:dethiobiotin synthase activity"/>
    <property type="evidence" value="ECO:0007669"/>
    <property type="project" value="UniProtKB-EC"/>
</dbReference>
<dbReference type="PANTHER" id="PTHR43210">
    <property type="entry name" value="DETHIOBIOTIN SYNTHETASE"/>
    <property type="match status" value="1"/>
</dbReference>
<feature type="binding site" evidence="2">
    <location>
        <position position="17"/>
    </location>
    <ligand>
        <name>Mg(2+)</name>
        <dbReference type="ChEBI" id="CHEBI:18420"/>
    </ligand>
</feature>
<feature type="active site" evidence="2">
    <location>
        <position position="38"/>
    </location>
</feature>
<dbReference type="EMBL" id="JBHUJD010000001">
    <property type="protein sequence ID" value="MFD2309025.1"/>
    <property type="molecule type" value="Genomic_DNA"/>
</dbReference>
<keyword evidence="2" id="KW-0479">Metal-binding</keyword>
<comment type="function">
    <text evidence="2">Catalyzes a mechanistically unusual reaction, the ATP-dependent insertion of CO2 between the N7 and N8 nitrogen atoms of 7,8-diaminopelargonic acid (DAPA, also called 7,8-diammoniononanoate) to form a ureido ring.</text>
</comment>
<evidence type="ECO:0000256" key="3">
    <source>
        <dbReference type="SAM" id="MobiDB-lite"/>
    </source>
</evidence>
<comment type="subunit">
    <text evidence="2">Homodimer.</text>
</comment>